<comment type="caution">
    <text evidence="2">The sequence shown here is derived from an EMBL/GenBank/DDBJ whole genome shotgun (WGS) entry which is preliminary data.</text>
</comment>
<sequence>MLTLKYHVILIPLFFFCLCLIAGMDWLRTILYTAGIIIVAVISYHVQSGVWGEWASKRLRNALLNSLFWIGIIIWIWFGGFSDPAWRLNLATALIVLFIIFQIIDAYIWYKKEQREILELEERNRKSGENV</sequence>
<feature type="transmembrane region" description="Helical" evidence="1">
    <location>
        <begin position="7"/>
        <end position="24"/>
    </location>
</feature>
<protein>
    <recommendedName>
        <fullName evidence="4">DUF3021 domain-containing protein</fullName>
    </recommendedName>
</protein>
<keyword evidence="3" id="KW-1185">Reference proteome</keyword>
<proteinExistence type="predicted"/>
<evidence type="ECO:0008006" key="4">
    <source>
        <dbReference type="Google" id="ProtNLM"/>
    </source>
</evidence>
<dbReference type="Proteomes" id="UP001418796">
    <property type="component" value="Unassembled WGS sequence"/>
</dbReference>
<feature type="transmembrane region" description="Helical" evidence="1">
    <location>
        <begin position="90"/>
        <end position="110"/>
    </location>
</feature>
<name>A0ABU9VM89_9BACI</name>
<dbReference type="EMBL" id="JBCITK010000001">
    <property type="protein sequence ID" value="MEN0645019.1"/>
    <property type="molecule type" value="Genomic_DNA"/>
</dbReference>
<keyword evidence="1" id="KW-1133">Transmembrane helix</keyword>
<keyword evidence="1" id="KW-0812">Transmembrane</keyword>
<evidence type="ECO:0000313" key="3">
    <source>
        <dbReference type="Proteomes" id="UP001418796"/>
    </source>
</evidence>
<evidence type="ECO:0000256" key="1">
    <source>
        <dbReference type="SAM" id="Phobius"/>
    </source>
</evidence>
<feature type="transmembrane region" description="Helical" evidence="1">
    <location>
        <begin position="30"/>
        <end position="50"/>
    </location>
</feature>
<organism evidence="2 3">
    <name type="scientific">Alkalicoccobacillus gibsonii</name>
    <dbReference type="NCBI Taxonomy" id="79881"/>
    <lineage>
        <taxon>Bacteria</taxon>
        <taxon>Bacillati</taxon>
        <taxon>Bacillota</taxon>
        <taxon>Bacilli</taxon>
        <taxon>Bacillales</taxon>
        <taxon>Bacillaceae</taxon>
        <taxon>Alkalicoccobacillus</taxon>
    </lineage>
</organism>
<accession>A0ABU9VM89</accession>
<feature type="transmembrane region" description="Helical" evidence="1">
    <location>
        <begin position="62"/>
        <end position="78"/>
    </location>
</feature>
<evidence type="ECO:0000313" key="2">
    <source>
        <dbReference type="EMBL" id="MEN0645019.1"/>
    </source>
</evidence>
<reference evidence="2 3" key="1">
    <citation type="submission" date="2024-03" db="EMBL/GenBank/DDBJ databases">
        <title>Bacilli Hybrid Assemblies.</title>
        <authorList>
            <person name="Kovac J."/>
        </authorList>
    </citation>
    <scope>NUCLEOTIDE SEQUENCE [LARGE SCALE GENOMIC DNA]</scope>
    <source>
        <strain evidence="2 3">FSL R7-0666</strain>
    </source>
</reference>
<dbReference type="RefSeq" id="WP_343131632.1">
    <property type="nucleotide sequence ID" value="NZ_JBCITK010000001.1"/>
</dbReference>
<keyword evidence="1" id="KW-0472">Membrane</keyword>
<gene>
    <name evidence="2" type="ORF">MKY91_17820</name>
</gene>